<dbReference type="Gene3D" id="2.10.25.10">
    <property type="entry name" value="Laminin"/>
    <property type="match status" value="1"/>
</dbReference>
<evidence type="ECO:0000256" key="3">
    <source>
        <dbReference type="ARBA" id="ARBA00022737"/>
    </source>
</evidence>
<dbReference type="PROSITE" id="PS50835">
    <property type="entry name" value="IG_LIKE"/>
    <property type="match status" value="2"/>
</dbReference>
<feature type="compositionally biased region" description="Polar residues" evidence="7">
    <location>
        <begin position="551"/>
        <end position="561"/>
    </location>
</feature>
<dbReference type="Pfam" id="PF00092">
    <property type="entry name" value="VWA"/>
    <property type="match status" value="1"/>
</dbReference>
<name>A0A8W8JEG6_MAGGI</name>
<keyword evidence="2" id="KW-0732">Signal</keyword>
<feature type="domain" description="Ig-like" evidence="11">
    <location>
        <begin position="241"/>
        <end position="333"/>
    </location>
</feature>
<dbReference type="SMART" id="SM00179">
    <property type="entry name" value="EGF_CA"/>
    <property type="match status" value="1"/>
</dbReference>
<dbReference type="InterPro" id="IPR013783">
    <property type="entry name" value="Ig-like_fold"/>
</dbReference>
<proteinExistence type="predicted"/>
<evidence type="ECO:0000256" key="6">
    <source>
        <dbReference type="PROSITE-ProRule" id="PRU00076"/>
    </source>
</evidence>
<dbReference type="InterPro" id="IPR001881">
    <property type="entry name" value="EGF-like_Ca-bd_dom"/>
</dbReference>
<feature type="region of interest" description="Disordered" evidence="7">
    <location>
        <begin position="537"/>
        <end position="574"/>
    </location>
</feature>
<evidence type="ECO:0000256" key="7">
    <source>
        <dbReference type="SAM" id="MobiDB-lite"/>
    </source>
</evidence>
<evidence type="ECO:0000313" key="12">
    <source>
        <dbReference type="EnsemblMetazoa" id="G18797.3:cds"/>
    </source>
</evidence>
<evidence type="ECO:0000256" key="8">
    <source>
        <dbReference type="SAM" id="Phobius"/>
    </source>
</evidence>
<feature type="disulfide bond" evidence="6">
    <location>
        <begin position="226"/>
        <end position="235"/>
    </location>
</feature>
<feature type="domain" description="VWFA" evidence="10">
    <location>
        <begin position="21"/>
        <end position="192"/>
    </location>
</feature>
<dbReference type="PROSITE" id="PS00010">
    <property type="entry name" value="ASX_HYDROXYL"/>
    <property type="match status" value="1"/>
</dbReference>
<dbReference type="CDD" id="cd00054">
    <property type="entry name" value="EGF_CA"/>
    <property type="match status" value="1"/>
</dbReference>
<keyword evidence="8" id="KW-1133">Transmembrane helix</keyword>
<dbReference type="AlphaFoldDB" id="A0A8W8JEG6"/>
<dbReference type="InterPro" id="IPR050525">
    <property type="entry name" value="ECM_Assembly_Org"/>
</dbReference>
<dbReference type="SMART" id="SM00409">
    <property type="entry name" value="IG"/>
    <property type="match status" value="2"/>
</dbReference>
<feature type="transmembrane region" description="Helical" evidence="8">
    <location>
        <begin position="494"/>
        <end position="516"/>
    </location>
</feature>
<dbReference type="Gene3D" id="2.60.40.10">
    <property type="entry name" value="Immunoglobulins"/>
    <property type="match status" value="2"/>
</dbReference>
<dbReference type="SUPFAM" id="SSF53300">
    <property type="entry name" value="vWA-like"/>
    <property type="match status" value="1"/>
</dbReference>
<dbReference type="FunFam" id="2.10.25.10:FF:000004">
    <property type="entry name" value="Neurogenic locus notch 1"/>
    <property type="match status" value="1"/>
</dbReference>
<dbReference type="InterPro" id="IPR003599">
    <property type="entry name" value="Ig_sub"/>
</dbReference>
<evidence type="ECO:0000259" key="10">
    <source>
        <dbReference type="PROSITE" id="PS50234"/>
    </source>
</evidence>
<dbReference type="Gene3D" id="3.40.50.410">
    <property type="entry name" value="von Willebrand factor, type A domain"/>
    <property type="match status" value="1"/>
</dbReference>
<dbReference type="CDD" id="cd01472">
    <property type="entry name" value="vWA_collagen"/>
    <property type="match status" value="1"/>
</dbReference>
<dbReference type="OrthoDB" id="6132182at2759"/>
<reference evidence="12" key="1">
    <citation type="submission" date="2022-08" db="UniProtKB">
        <authorList>
            <consortium name="EnsemblMetazoa"/>
        </authorList>
    </citation>
    <scope>IDENTIFICATION</scope>
    <source>
        <strain evidence="12">05x7-T-G4-1.051#20</strain>
    </source>
</reference>
<keyword evidence="4 6" id="KW-1015">Disulfide bond</keyword>
<dbReference type="PROSITE" id="PS50234">
    <property type="entry name" value="VWFA"/>
    <property type="match status" value="1"/>
</dbReference>
<dbReference type="Pfam" id="PF13927">
    <property type="entry name" value="Ig_3"/>
    <property type="match status" value="1"/>
</dbReference>
<dbReference type="InterPro" id="IPR007110">
    <property type="entry name" value="Ig-like_dom"/>
</dbReference>
<dbReference type="PANTHER" id="PTHR24020:SF84">
    <property type="entry name" value="VWFA DOMAIN-CONTAINING PROTEIN"/>
    <property type="match status" value="1"/>
</dbReference>
<organism evidence="12 13">
    <name type="scientific">Magallana gigas</name>
    <name type="common">Pacific oyster</name>
    <name type="synonym">Crassostrea gigas</name>
    <dbReference type="NCBI Taxonomy" id="29159"/>
    <lineage>
        <taxon>Eukaryota</taxon>
        <taxon>Metazoa</taxon>
        <taxon>Spiralia</taxon>
        <taxon>Lophotrochozoa</taxon>
        <taxon>Mollusca</taxon>
        <taxon>Bivalvia</taxon>
        <taxon>Autobranchia</taxon>
        <taxon>Pteriomorphia</taxon>
        <taxon>Ostreida</taxon>
        <taxon>Ostreoidea</taxon>
        <taxon>Ostreidae</taxon>
        <taxon>Magallana</taxon>
    </lineage>
</organism>
<dbReference type="SMART" id="SM00327">
    <property type="entry name" value="VWA"/>
    <property type="match status" value="1"/>
</dbReference>
<dbReference type="InterPro" id="IPR000152">
    <property type="entry name" value="EGF-type_Asp/Asn_hydroxyl_site"/>
</dbReference>
<keyword evidence="8" id="KW-0812">Transmembrane</keyword>
<feature type="domain" description="EGF-like" evidence="9">
    <location>
        <begin position="200"/>
        <end position="236"/>
    </location>
</feature>
<evidence type="ECO:0000259" key="11">
    <source>
        <dbReference type="PROSITE" id="PS50835"/>
    </source>
</evidence>
<dbReference type="InterPro" id="IPR003598">
    <property type="entry name" value="Ig_sub2"/>
</dbReference>
<dbReference type="Proteomes" id="UP000005408">
    <property type="component" value="Unassembled WGS sequence"/>
</dbReference>
<accession>A0A8W8JEG6</accession>
<comment type="caution">
    <text evidence="6">Lacks conserved residue(s) required for the propagation of feature annotation.</text>
</comment>
<keyword evidence="1 6" id="KW-0245">EGF-like domain</keyword>
<dbReference type="SMART" id="SM00408">
    <property type="entry name" value="IGc2"/>
    <property type="match status" value="2"/>
</dbReference>
<keyword evidence="3" id="KW-0677">Repeat</keyword>
<evidence type="ECO:0000256" key="1">
    <source>
        <dbReference type="ARBA" id="ARBA00022536"/>
    </source>
</evidence>
<dbReference type="SUPFAM" id="SSF57196">
    <property type="entry name" value="EGF/Laminin"/>
    <property type="match status" value="1"/>
</dbReference>
<evidence type="ECO:0000256" key="4">
    <source>
        <dbReference type="ARBA" id="ARBA00023157"/>
    </source>
</evidence>
<dbReference type="InterPro" id="IPR036179">
    <property type="entry name" value="Ig-like_dom_sf"/>
</dbReference>
<evidence type="ECO:0000313" key="13">
    <source>
        <dbReference type="Proteomes" id="UP000005408"/>
    </source>
</evidence>
<protein>
    <submittedName>
        <fullName evidence="12">Uncharacterized protein</fullName>
    </submittedName>
</protein>
<dbReference type="PRINTS" id="PR00453">
    <property type="entry name" value="VWFADOMAIN"/>
</dbReference>
<dbReference type="CDD" id="cd00096">
    <property type="entry name" value="Ig"/>
    <property type="match status" value="1"/>
</dbReference>
<dbReference type="PROSITE" id="PS50026">
    <property type="entry name" value="EGF_3"/>
    <property type="match status" value="1"/>
</dbReference>
<dbReference type="SUPFAM" id="SSF48726">
    <property type="entry name" value="Immunoglobulin"/>
    <property type="match status" value="2"/>
</dbReference>
<evidence type="ECO:0000256" key="5">
    <source>
        <dbReference type="ARBA" id="ARBA00023180"/>
    </source>
</evidence>
<sequence>MFFIFIFLFSGVSAKCLSKEDIVILVDKSDSVGDHNFEILKTFTRNFLVHFAIDPGASQVSVVTFDNNPKEEFNLNQYSSLREIQQAISNIPYSRRRGGTDIGYALNFTRQNSFTPSHGARTDATKIVILITDGQSPIDKEAELLKDENVTIFCVGVTNGINEQQLRRVSSHNDYTYTTESFANLSRIQTILAEKTCADRINDCLSNPCHNGGTCEDQQGKYVCHCRGTTTDKNCYVPGFPTVKTGLGGTTALGNNATISCFVLGGCTGIIWEFQHNGVTSIVDTSDSSKYSGGTVTCTTPSLTIYSFAVSDIGSYRCLAKNSIGTAHSPVMAFMDIPKSEIKVSTLSRVTGIIGHSVTLTCNISVTYPPLISVTWEFNGTKIDQNSLGKYVGGSVTAPSLNITHLQTSDQGNYACSATNLFSSGHSYIHLNLTDSPSVSYTFTKSVANGVAINVANIVSNAESKINVDSCGTFYDYDPSSSVENPCTMSTWKVTLTAVLSAGALVGGILLAYRLYRMKVLRSSLFGEKASRVSPYKEFSQQSTKEHDVPTFNTDTSNLEQSVAPRGHGFSPFR</sequence>
<dbReference type="InterPro" id="IPR000742">
    <property type="entry name" value="EGF"/>
</dbReference>
<keyword evidence="5" id="KW-0325">Glycoprotein</keyword>
<keyword evidence="13" id="KW-1185">Reference proteome</keyword>
<feature type="domain" description="Ig-like" evidence="11">
    <location>
        <begin position="338"/>
        <end position="434"/>
    </location>
</feature>
<dbReference type="InterPro" id="IPR036465">
    <property type="entry name" value="vWFA_dom_sf"/>
</dbReference>
<dbReference type="InterPro" id="IPR002035">
    <property type="entry name" value="VWF_A"/>
</dbReference>
<evidence type="ECO:0000259" key="9">
    <source>
        <dbReference type="PROSITE" id="PS50026"/>
    </source>
</evidence>
<dbReference type="GO" id="GO:0005509">
    <property type="term" value="F:calcium ion binding"/>
    <property type="evidence" value="ECO:0007669"/>
    <property type="project" value="InterPro"/>
</dbReference>
<dbReference type="EnsemblMetazoa" id="G18797.3">
    <property type="protein sequence ID" value="G18797.3:cds"/>
    <property type="gene ID" value="G18797"/>
</dbReference>
<evidence type="ECO:0000256" key="2">
    <source>
        <dbReference type="ARBA" id="ARBA00022729"/>
    </source>
</evidence>
<dbReference type="PANTHER" id="PTHR24020">
    <property type="entry name" value="COLLAGEN ALPHA"/>
    <property type="match status" value="1"/>
</dbReference>
<keyword evidence="8" id="KW-0472">Membrane</keyword>